<sequence>MTPSWLSWLVGWFIGLGLQAWTFGKRKFGYRSGSNLRPEWRRPRGITVLFPILSLSIALICTASYPRKGHDREVAKGSLGLVFMACPIGVIGVSVPSLLLLKQTSLLTLDKSYLFPTFPVCLLRHNAALYSPLLVRNKLDRLIFFCL</sequence>
<feature type="transmembrane region" description="Helical" evidence="1">
    <location>
        <begin position="77"/>
        <end position="101"/>
    </location>
</feature>
<protein>
    <submittedName>
        <fullName evidence="2">Uncharacterized protein</fullName>
    </submittedName>
</protein>
<organism evidence="2 3">
    <name type="scientific">Canavalia gladiata</name>
    <name type="common">Sword bean</name>
    <name type="synonym">Dolichos gladiatus</name>
    <dbReference type="NCBI Taxonomy" id="3824"/>
    <lineage>
        <taxon>Eukaryota</taxon>
        <taxon>Viridiplantae</taxon>
        <taxon>Streptophyta</taxon>
        <taxon>Embryophyta</taxon>
        <taxon>Tracheophyta</taxon>
        <taxon>Spermatophyta</taxon>
        <taxon>Magnoliopsida</taxon>
        <taxon>eudicotyledons</taxon>
        <taxon>Gunneridae</taxon>
        <taxon>Pentapetalae</taxon>
        <taxon>rosids</taxon>
        <taxon>fabids</taxon>
        <taxon>Fabales</taxon>
        <taxon>Fabaceae</taxon>
        <taxon>Papilionoideae</taxon>
        <taxon>50 kb inversion clade</taxon>
        <taxon>NPAAA clade</taxon>
        <taxon>indigoferoid/millettioid clade</taxon>
        <taxon>Phaseoleae</taxon>
        <taxon>Canavalia</taxon>
    </lineage>
</organism>
<proteinExistence type="predicted"/>
<keyword evidence="3" id="KW-1185">Reference proteome</keyword>
<comment type="caution">
    <text evidence="2">The sequence shown here is derived from an EMBL/GenBank/DDBJ whole genome shotgun (WGS) entry which is preliminary data.</text>
</comment>
<dbReference type="AlphaFoldDB" id="A0AAN9Q668"/>
<keyword evidence="1" id="KW-0472">Membrane</keyword>
<keyword evidence="1" id="KW-0812">Transmembrane</keyword>
<name>A0AAN9Q668_CANGL</name>
<keyword evidence="1" id="KW-1133">Transmembrane helix</keyword>
<evidence type="ECO:0000256" key="1">
    <source>
        <dbReference type="SAM" id="Phobius"/>
    </source>
</evidence>
<reference evidence="2 3" key="1">
    <citation type="submission" date="2024-01" db="EMBL/GenBank/DDBJ databases">
        <title>The genomes of 5 underutilized Papilionoideae crops provide insights into root nodulation and disease resistanc.</title>
        <authorList>
            <person name="Jiang F."/>
        </authorList>
    </citation>
    <scope>NUCLEOTIDE SEQUENCE [LARGE SCALE GENOMIC DNA]</scope>
    <source>
        <strain evidence="2">LVBAO_FW01</strain>
        <tissue evidence="2">Leaves</tissue>
    </source>
</reference>
<feature type="transmembrane region" description="Helical" evidence="1">
    <location>
        <begin position="6"/>
        <end position="24"/>
    </location>
</feature>
<dbReference type="Proteomes" id="UP001367508">
    <property type="component" value="Unassembled WGS sequence"/>
</dbReference>
<accession>A0AAN9Q668</accession>
<gene>
    <name evidence="2" type="ORF">VNO77_27109</name>
</gene>
<dbReference type="EMBL" id="JAYMYQ010000006">
    <property type="protein sequence ID" value="KAK7323627.1"/>
    <property type="molecule type" value="Genomic_DNA"/>
</dbReference>
<evidence type="ECO:0000313" key="2">
    <source>
        <dbReference type="EMBL" id="KAK7323627.1"/>
    </source>
</evidence>
<feature type="transmembrane region" description="Helical" evidence="1">
    <location>
        <begin position="45"/>
        <end position="65"/>
    </location>
</feature>
<evidence type="ECO:0000313" key="3">
    <source>
        <dbReference type="Proteomes" id="UP001367508"/>
    </source>
</evidence>